<evidence type="ECO:0000313" key="2">
    <source>
        <dbReference type="EMBL" id="SDR19641.1"/>
    </source>
</evidence>
<accession>A0A1H1H2N6</accession>
<dbReference type="Pfam" id="PF14534">
    <property type="entry name" value="DUF4440"/>
    <property type="match status" value="1"/>
</dbReference>
<keyword evidence="3" id="KW-1185">Reference proteome</keyword>
<dbReference type="Gene3D" id="3.10.450.50">
    <property type="match status" value="1"/>
</dbReference>
<dbReference type="SUPFAM" id="SSF54427">
    <property type="entry name" value="NTF2-like"/>
    <property type="match status" value="1"/>
</dbReference>
<gene>
    <name evidence="2" type="ORF">SAMN04489764_4007</name>
</gene>
<dbReference type="AlphaFoldDB" id="A0A1H1H2N6"/>
<feature type="domain" description="DUF4440" evidence="1">
    <location>
        <begin position="9"/>
        <end position="115"/>
    </location>
</feature>
<dbReference type="Proteomes" id="UP000217103">
    <property type="component" value="Unassembled WGS sequence"/>
</dbReference>
<sequence length="125" mass="14113">MKSLEDELIELSEQAWQANREGDAAFYDRFLTDAPLSVSPWGVQDDRAAILRVFAENRNPYTRTDQSDHRVIRLGEDAAVHTSTVEIDVLMDGTRKQTMRVYATTVLTRADGSWRAALFQVTPAP</sequence>
<proteinExistence type="predicted"/>
<organism evidence="2 3">
    <name type="scientific">Thermostaphylospora chromogena</name>
    <dbReference type="NCBI Taxonomy" id="35622"/>
    <lineage>
        <taxon>Bacteria</taxon>
        <taxon>Bacillati</taxon>
        <taxon>Actinomycetota</taxon>
        <taxon>Actinomycetes</taxon>
        <taxon>Streptosporangiales</taxon>
        <taxon>Thermomonosporaceae</taxon>
        <taxon>Thermostaphylospora</taxon>
    </lineage>
</organism>
<protein>
    <recommendedName>
        <fullName evidence="1">DUF4440 domain-containing protein</fullName>
    </recommendedName>
</protein>
<evidence type="ECO:0000259" key="1">
    <source>
        <dbReference type="Pfam" id="PF14534"/>
    </source>
</evidence>
<reference evidence="2 3" key="1">
    <citation type="submission" date="2016-10" db="EMBL/GenBank/DDBJ databases">
        <authorList>
            <person name="de Groot N.N."/>
        </authorList>
    </citation>
    <scope>NUCLEOTIDE SEQUENCE [LARGE SCALE GENOMIC DNA]</scope>
    <source>
        <strain evidence="2 3">DSM 43794</strain>
    </source>
</reference>
<dbReference type="RefSeq" id="WP_165634843.1">
    <property type="nucleotide sequence ID" value="NZ_FNKK01000002.1"/>
</dbReference>
<dbReference type="InterPro" id="IPR032710">
    <property type="entry name" value="NTF2-like_dom_sf"/>
</dbReference>
<evidence type="ECO:0000313" key="3">
    <source>
        <dbReference type="Proteomes" id="UP000217103"/>
    </source>
</evidence>
<name>A0A1H1H2N6_9ACTN</name>
<dbReference type="InterPro" id="IPR027843">
    <property type="entry name" value="DUF4440"/>
</dbReference>
<dbReference type="EMBL" id="FNKK01000002">
    <property type="protein sequence ID" value="SDR19641.1"/>
    <property type="molecule type" value="Genomic_DNA"/>
</dbReference>